<dbReference type="EMBL" id="CP051143">
    <property type="protein sequence ID" value="QIX01815.1"/>
    <property type="molecule type" value="Genomic_DNA"/>
</dbReference>
<evidence type="ECO:0000256" key="2">
    <source>
        <dbReference type="SAM" id="Phobius"/>
    </source>
</evidence>
<dbReference type="OrthoDB" id="5091764at2759"/>
<feature type="region of interest" description="Disordered" evidence="1">
    <location>
        <begin position="1"/>
        <end position="26"/>
    </location>
</feature>
<reference evidence="3 4" key="1">
    <citation type="journal article" date="2016" name="Sci. Rep.">
        <title>Peltaster fructicola genome reveals evolution from an invasive phytopathogen to an ectophytic parasite.</title>
        <authorList>
            <person name="Xu C."/>
            <person name="Chen H."/>
            <person name="Gleason M.L."/>
            <person name="Xu J.R."/>
            <person name="Liu H."/>
            <person name="Zhang R."/>
            <person name="Sun G."/>
        </authorList>
    </citation>
    <scope>NUCLEOTIDE SEQUENCE [LARGE SCALE GENOMIC DNA]</scope>
    <source>
        <strain evidence="3 4">LNHT1506</strain>
    </source>
</reference>
<keyword evidence="2" id="KW-0472">Membrane</keyword>
<gene>
    <name evidence="3" type="ORF">AMS68_007332</name>
</gene>
<evidence type="ECO:0000313" key="4">
    <source>
        <dbReference type="Proteomes" id="UP000503462"/>
    </source>
</evidence>
<dbReference type="Proteomes" id="UP000503462">
    <property type="component" value="Chromosome 5"/>
</dbReference>
<dbReference type="AlphaFoldDB" id="A0A6H0Y4G2"/>
<organism evidence="3 4">
    <name type="scientific">Peltaster fructicola</name>
    <dbReference type="NCBI Taxonomy" id="286661"/>
    <lineage>
        <taxon>Eukaryota</taxon>
        <taxon>Fungi</taxon>
        <taxon>Dikarya</taxon>
        <taxon>Ascomycota</taxon>
        <taxon>Pezizomycotina</taxon>
        <taxon>Dothideomycetes</taxon>
        <taxon>Dothideomycetes incertae sedis</taxon>
        <taxon>Peltaster</taxon>
    </lineage>
</organism>
<feature type="transmembrane region" description="Helical" evidence="2">
    <location>
        <begin position="37"/>
        <end position="56"/>
    </location>
</feature>
<keyword evidence="2" id="KW-0812">Transmembrane</keyword>
<accession>A0A6H0Y4G2</accession>
<evidence type="ECO:0000256" key="1">
    <source>
        <dbReference type="SAM" id="MobiDB-lite"/>
    </source>
</evidence>
<protein>
    <submittedName>
        <fullName evidence="3">Uncharacterized protein</fullName>
    </submittedName>
</protein>
<keyword evidence="4" id="KW-1185">Reference proteome</keyword>
<sequence>MRGAVNTATCVQERSSRAKAQPSSSQQQRLGVFTTRMYALAILAAFAATLAVASPLPQTSSSSADDIRYSVDLKIITSAPGQPEEYTVISAELNHLAAVSVYPVYRIEFVPGGVNENVDDTKVECRAYKDSSAQEPGSAPFNYKSAAYISTTGVSEGEILCYRVTDGEAAKF</sequence>
<name>A0A6H0Y4G2_9PEZI</name>
<feature type="compositionally biased region" description="Polar residues" evidence="1">
    <location>
        <begin position="1"/>
        <end position="13"/>
    </location>
</feature>
<keyword evidence="2" id="KW-1133">Transmembrane helix</keyword>
<proteinExistence type="predicted"/>
<evidence type="ECO:0000313" key="3">
    <source>
        <dbReference type="EMBL" id="QIX01815.1"/>
    </source>
</evidence>